<evidence type="ECO:0000256" key="5">
    <source>
        <dbReference type="ARBA" id="ARBA00023139"/>
    </source>
</evidence>
<dbReference type="Proteomes" id="UP000516384">
    <property type="component" value="Chromosome"/>
</dbReference>
<reference evidence="8 11" key="2">
    <citation type="submission" date="2023-07" db="EMBL/GenBank/DDBJ databases">
        <title>Sorghum-associated microbial communities from plants grown in Nebraska, USA.</title>
        <authorList>
            <person name="Schachtman D."/>
        </authorList>
    </citation>
    <scope>NUCLEOTIDE SEQUENCE [LARGE SCALE GENOMIC DNA]</scope>
    <source>
        <strain evidence="8 11">BE143</strain>
    </source>
</reference>
<dbReference type="Proteomes" id="UP001266807">
    <property type="component" value="Unassembled WGS sequence"/>
</dbReference>
<reference evidence="9 10" key="1">
    <citation type="submission" date="2020-09" db="EMBL/GenBank/DDBJ databases">
        <title>Characterization of Paenibacillus peoriae strain ZF390 with broad-spectrum antimicrobial activity as a potential biocontrol agent.</title>
        <authorList>
            <person name="Li L."/>
            <person name="Zhao Y."/>
            <person name="Li B."/>
            <person name="Xie X."/>
        </authorList>
    </citation>
    <scope>NUCLEOTIDE SEQUENCE [LARGE SCALE GENOMIC DNA]</scope>
    <source>
        <strain evidence="9 10">ZF390</strain>
    </source>
</reference>
<proteinExistence type="inferred from homology"/>
<protein>
    <submittedName>
        <fullName evidence="8">D-methionine transport system substrate-binding protein</fullName>
    </submittedName>
    <submittedName>
        <fullName evidence="9">Metal ABC transporter substrate-binding protein</fullName>
    </submittedName>
</protein>
<keyword evidence="6" id="KW-0449">Lipoprotein</keyword>
<keyword evidence="3 7" id="KW-0732">Signal</keyword>
<evidence type="ECO:0000256" key="3">
    <source>
        <dbReference type="ARBA" id="ARBA00022729"/>
    </source>
</evidence>
<keyword evidence="5" id="KW-0564">Palmitate</keyword>
<evidence type="ECO:0000256" key="7">
    <source>
        <dbReference type="SAM" id="SignalP"/>
    </source>
</evidence>
<dbReference type="RefSeq" id="WP_023986814.1">
    <property type="nucleotide sequence ID" value="NZ_CP011512.1"/>
</dbReference>
<dbReference type="PANTHER" id="PTHR30429">
    <property type="entry name" value="D-METHIONINE-BINDING LIPOPROTEIN METQ"/>
    <property type="match status" value="1"/>
</dbReference>
<dbReference type="PROSITE" id="PS51257">
    <property type="entry name" value="PROKAR_LIPOPROTEIN"/>
    <property type="match status" value="1"/>
</dbReference>
<dbReference type="Gene3D" id="3.40.190.10">
    <property type="entry name" value="Periplasmic binding protein-like II"/>
    <property type="match status" value="2"/>
</dbReference>
<evidence type="ECO:0000256" key="1">
    <source>
        <dbReference type="ARBA" id="ARBA00004635"/>
    </source>
</evidence>
<dbReference type="SUPFAM" id="SSF53850">
    <property type="entry name" value="Periplasmic binding protein-like II"/>
    <property type="match status" value="1"/>
</dbReference>
<evidence type="ECO:0000256" key="4">
    <source>
        <dbReference type="ARBA" id="ARBA00023136"/>
    </source>
</evidence>
<evidence type="ECO:0000313" key="11">
    <source>
        <dbReference type="Proteomes" id="UP001266807"/>
    </source>
</evidence>
<evidence type="ECO:0000313" key="8">
    <source>
        <dbReference type="EMBL" id="MDR6780361.1"/>
    </source>
</evidence>
<dbReference type="AlphaFoldDB" id="A0A0K2F3Z7"/>
<gene>
    <name evidence="9" type="ORF">IAQ67_02615</name>
    <name evidence="8" type="ORF">J2W98_004656</name>
</gene>
<dbReference type="Pfam" id="PF03180">
    <property type="entry name" value="Lipoprotein_9"/>
    <property type="match status" value="1"/>
</dbReference>
<feature type="signal peptide" evidence="7">
    <location>
        <begin position="1"/>
        <end position="17"/>
    </location>
</feature>
<accession>A0A0K2F3Z7</accession>
<evidence type="ECO:0000313" key="10">
    <source>
        <dbReference type="Proteomes" id="UP000516384"/>
    </source>
</evidence>
<evidence type="ECO:0000256" key="6">
    <source>
        <dbReference type="ARBA" id="ARBA00023288"/>
    </source>
</evidence>
<keyword evidence="4" id="KW-0472">Membrane</keyword>
<comment type="similarity">
    <text evidence="2">Belongs to the NlpA lipoprotein family.</text>
</comment>
<dbReference type="PANTHER" id="PTHR30429:SF3">
    <property type="entry name" value="LIPOPROTEIN"/>
    <property type="match status" value="1"/>
</dbReference>
<keyword evidence="11" id="KW-1185">Reference proteome</keyword>
<dbReference type="EMBL" id="JAVDUG010000007">
    <property type="protein sequence ID" value="MDR6780361.1"/>
    <property type="molecule type" value="Genomic_DNA"/>
</dbReference>
<evidence type="ECO:0000313" key="9">
    <source>
        <dbReference type="EMBL" id="QNR68026.1"/>
    </source>
</evidence>
<organism evidence="9 10">
    <name type="scientific">Paenibacillus peoriae</name>
    <dbReference type="NCBI Taxonomy" id="59893"/>
    <lineage>
        <taxon>Bacteria</taxon>
        <taxon>Bacillati</taxon>
        <taxon>Bacillota</taxon>
        <taxon>Bacilli</taxon>
        <taxon>Bacillales</taxon>
        <taxon>Paenibacillaceae</taxon>
        <taxon>Paenibacillus</taxon>
    </lineage>
</organism>
<feature type="chain" id="PRO_5044544752" evidence="7">
    <location>
        <begin position="18"/>
        <end position="294"/>
    </location>
</feature>
<dbReference type="InterPro" id="IPR004872">
    <property type="entry name" value="Lipoprotein_NlpA"/>
</dbReference>
<evidence type="ECO:0000256" key="2">
    <source>
        <dbReference type="ARBA" id="ARBA00008973"/>
    </source>
</evidence>
<dbReference type="OrthoDB" id="9812878at2"/>
<dbReference type="GO" id="GO:0016020">
    <property type="term" value="C:membrane"/>
    <property type="evidence" value="ECO:0007669"/>
    <property type="project" value="UniProtKB-SubCell"/>
</dbReference>
<sequence>MKKSFVLLLGISLLLVAAGCGNKSSDSNGSSAASGSETQKVVIGSMGSDAQIWKHIAQSQAAKDAKLDIEVKEINGGIETNNATKEGEVDVNAFQSWAYLVSYNKESKADLKAIATTYLEPMGIYSQKFKSIDEVTDGALVALADNPANTARGLKLLEASGLIKLKADFNDALGTVNDITSNPKNLKFELIDDKTGPRVIQDVGLVLIGNTIALEGGLNVLKDSLFHEEISQATKNNINVLVTSSDKANDKGLQKLADLYHNEDTQKYIKDEFGGTKVEVKEPVSYLEGQTTTK</sequence>
<dbReference type="EMBL" id="CP061172">
    <property type="protein sequence ID" value="QNR68026.1"/>
    <property type="molecule type" value="Genomic_DNA"/>
</dbReference>
<name>A0A0K2F3Z7_9BACL</name>
<comment type="subcellular location">
    <subcellularLocation>
        <location evidence="1">Membrane</location>
        <topology evidence="1">Lipid-anchor</topology>
    </subcellularLocation>
</comment>
<dbReference type="KEGG" id="ppeo:ABE82_02745"/>